<accession>A0A8W8I211</accession>
<dbReference type="Proteomes" id="UP000005408">
    <property type="component" value="Unassembled WGS sequence"/>
</dbReference>
<dbReference type="AlphaFoldDB" id="A0A8W8I211"/>
<keyword evidence="2" id="KW-1185">Reference proteome</keyword>
<name>A0A8W8I211_MAGGI</name>
<proteinExistence type="predicted"/>
<evidence type="ECO:0000313" key="1">
    <source>
        <dbReference type="EnsemblMetazoa" id="G12142.1:cds"/>
    </source>
</evidence>
<reference evidence="1" key="1">
    <citation type="submission" date="2022-08" db="UniProtKB">
        <authorList>
            <consortium name="EnsemblMetazoa"/>
        </authorList>
    </citation>
    <scope>IDENTIFICATION</scope>
    <source>
        <strain evidence="1">05x7-T-G4-1.051#20</strain>
    </source>
</reference>
<dbReference type="EnsemblMetazoa" id="G12142.1">
    <property type="protein sequence ID" value="G12142.1:cds"/>
    <property type="gene ID" value="G12142"/>
</dbReference>
<dbReference type="OMA" id="INMYPFG"/>
<protein>
    <submittedName>
        <fullName evidence="1">Uncharacterized protein</fullName>
    </submittedName>
</protein>
<evidence type="ECO:0000313" key="2">
    <source>
        <dbReference type="Proteomes" id="UP000005408"/>
    </source>
</evidence>
<dbReference type="OrthoDB" id="6150261at2759"/>
<organism evidence="1 2">
    <name type="scientific">Magallana gigas</name>
    <name type="common">Pacific oyster</name>
    <name type="synonym">Crassostrea gigas</name>
    <dbReference type="NCBI Taxonomy" id="29159"/>
    <lineage>
        <taxon>Eukaryota</taxon>
        <taxon>Metazoa</taxon>
        <taxon>Spiralia</taxon>
        <taxon>Lophotrochozoa</taxon>
        <taxon>Mollusca</taxon>
        <taxon>Bivalvia</taxon>
        <taxon>Autobranchia</taxon>
        <taxon>Pteriomorphia</taxon>
        <taxon>Ostreida</taxon>
        <taxon>Ostreoidea</taxon>
        <taxon>Ostreidae</taxon>
        <taxon>Magallana</taxon>
    </lineage>
</organism>
<sequence length="723" mass="83828">MAEPMCWECCIRLNTDNQVAKILNNFLNEISTFNRQVKEINFPRPVNESCCRSWKIQPKMKLFVFSKCSDDIESFLKWSSLESFEEKGPSLQRSLLATWNKVDEALKHAQKENYFILPIVLVSKDELKENAQDVMVNIQRHHMNEVTIVLTFKPSSKTEMQSVIDDLDTDQSKSIVVFSKNDVMFRGFLVRKMKDWMHAHYKQVLKSTEKWLEDLKKVPTCADVENRLNSFCDTNSFDAPLKEFTFFDFEYENAISKRRISMRDKQAYLRRIRNRAVVALCKKTIDESFDVPAHMDMESSSCPRMFLVNYFQSFMTGMMVCIVHEHEVTLQNTCHSPEWSKREVILVLEQVRNNWPNCMKRYLNDEIETVSKLINILQKQFIPKLKDFQKTCEVNDEVPYDVQIRLARMSGIRSFGIEDNKFIVYVDSASLDDDSLLRRIKRSVGSHHNVDKSSLQAWQKPVFHHHRIGDLIEGEDKAMGMITTFAERVDINGKNPSRDLYFITCEHVAPREQMRVFFLRCNCQSKCVDCDCEKEELGINMYPFGSEKENPFDAVVDITCGIVNKRTSSFCDKTVCVPHCRPVKIVDFSKTIETHTGKPVLKWDCDGNQRRGEYCGVQYTVSLHGESESLENVPKRVDLIRSVEDHSFGREGHCGALIFLMKNEGGAVDLMSPAFVYLGLWPNNKYMCFRLQEGIQCLEMEHKLKLKLCLENPGETDSCMAVS</sequence>